<reference evidence="2" key="1">
    <citation type="journal article" date="2014" name="Int. J. Syst. Evol. Microbiol.">
        <title>Complete genome sequence of Corynebacterium casei LMG S-19264T (=DSM 44701T), isolated from a smear-ripened cheese.</title>
        <authorList>
            <consortium name="US DOE Joint Genome Institute (JGI-PGF)"/>
            <person name="Walter F."/>
            <person name="Albersmeier A."/>
            <person name="Kalinowski J."/>
            <person name="Ruckert C."/>
        </authorList>
    </citation>
    <scope>NUCLEOTIDE SEQUENCE</scope>
    <source>
        <strain evidence="2">CGMCC 1.15179</strain>
    </source>
</reference>
<gene>
    <name evidence="2" type="ORF">GCM10011571_02740</name>
</gene>
<keyword evidence="1" id="KW-0812">Transmembrane</keyword>
<protein>
    <recommendedName>
        <fullName evidence="4">DUF2512 family protein</fullName>
    </recommendedName>
</protein>
<dbReference type="AlphaFoldDB" id="A0A8J2VFT8"/>
<keyword evidence="1" id="KW-0472">Membrane</keyword>
<keyword evidence="1" id="KW-1133">Transmembrane helix</keyword>
<dbReference type="EMBL" id="BMHQ01000001">
    <property type="protein sequence ID" value="GGE05128.1"/>
    <property type="molecule type" value="Genomic_DNA"/>
</dbReference>
<evidence type="ECO:0000313" key="3">
    <source>
        <dbReference type="Proteomes" id="UP000625210"/>
    </source>
</evidence>
<feature type="transmembrane region" description="Helical" evidence="1">
    <location>
        <begin position="88"/>
        <end position="109"/>
    </location>
</feature>
<feature type="transmembrane region" description="Helical" evidence="1">
    <location>
        <begin position="32"/>
        <end position="48"/>
    </location>
</feature>
<accession>A0A8J2VFT8</accession>
<feature type="transmembrane region" description="Helical" evidence="1">
    <location>
        <begin position="60"/>
        <end position="82"/>
    </location>
</feature>
<name>A0A8J2VFT8_9BACL</name>
<comment type="caution">
    <text evidence="2">The sequence shown here is derived from an EMBL/GenBank/DDBJ whole genome shotgun (WGS) entry which is preliminary data.</text>
</comment>
<reference evidence="2" key="2">
    <citation type="submission" date="2020-09" db="EMBL/GenBank/DDBJ databases">
        <authorList>
            <person name="Sun Q."/>
            <person name="Zhou Y."/>
        </authorList>
    </citation>
    <scope>NUCLEOTIDE SEQUENCE</scope>
    <source>
        <strain evidence="2">CGMCC 1.15179</strain>
    </source>
</reference>
<dbReference type="Pfam" id="PF10710">
    <property type="entry name" value="DUF2512"/>
    <property type="match status" value="1"/>
</dbReference>
<dbReference type="RefSeq" id="WP_188646128.1">
    <property type="nucleotide sequence ID" value="NZ_BMHQ01000001.1"/>
</dbReference>
<organism evidence="2 3">
    <name type="scientific">Marinithermofilum abyssi</name>
    <dbReference type="NCBI Taxonomy" id="1571185"/>
    <lineage>
        <taxon>Bacteria</taxon>
        <taxon>Bacillati</taxon>
        <taxon>Bacillota</taxon>
        <taxon>Bacilli</taxon>
        <taxon>Bacillales</taxon>
        <taxon>Thermoactinomycetaceae</taxon>
        <taxon>Marinithermofilum</taxon>
    </lineage>
</organism>
<dbReference type="Proteomes" id="UP000625210">
    <property type="component" value="Unassembled WGS sequence"/>
</dbReference>
<keyword evidence="3" id="KW-1185">Reference proteome</keyword>
<proteinExistence type="predicted"/>
<evidence type="ECO:0008006" key="4">
    <source>
        <dbReference type="Google" id="ProtNLM"/>
    </source>
</evidence>
<evidence type="ECO:0000313" key="2">
    <source>
        <dbReference type="EMBL" id="GGE05128.1"/>
    </source>
</evidence>
<sequence>MHFALKFTAIAIVLIVLNPLLVEINIENWEQLLAASVILAAIVTWLDQRLLESFSQTTSALIDLFVAALVLYGLQFLLPLYYMDSSGALTAGLLIACLEWLHHRSLLYWRRRR</sequence>
<evidence type="ECO:0000256" key="1">
    <source>
        <dbReference type="SAM" id="Phobius"/>
    </source>
</evidence>
<dbReference type="InterPro" id="IPR019649">
    <property type="entry name" value="DUF2512"/>
</dbReference>